<dbReference type="InterPro" id="IPR002491">
    <property type="entry name" value="ABC_transptr_periplasmic_BD"/>
</dbReference>
<comment type="similarity">
    <text evidence="2">Belongs to the bacterial solute-binding protein 8 family.</text>
</comment>
<evidence type="ECO:0000259" key="8">
    <source>
        <dbReference type="PROSITE" id="PS01124"/>
    </source>
</evidence>
<dbReference type="SMART" id="SM00342">
    <property type="entry name" value="HTH_ARAC"/>
    <property type="match status" value="1"/>
</dbReference>
<dbReference type="InterPro" id="IPR018062">
    <property type="entry name" value="HTH_AraC-typ_CS"/>
</dbReference>
<dbReference type="Gene3D" id="3.40.50.1980">
    <property type="entry name" value="Nitrogenase molybdenum iron protein domain"/>
    <property type="match status" value="2"/>
</dbReference>
<dbReference type="STRING" id="54914.AV540_10055"/>
<dbReference type="EMBL" id="BJMH01000025">
    <property type="protein sequence ID" value="GEB34665.1"/>
    <property type="molecule type" value="Genomic_DNA"/>
</dbReference>
<evidence type="ECO:0000256" key="5">
    <source>
        <dbReference type="ARBA" id="ARBA00023015"/>
    </source>
</evidence>
<dbReference type="PROSITE" id="PS01124">
    <property type="entry name" value="HTH_ARAC_FAMILY_2"/>
    <property type="match status" value="1"/>
</dbReference>
<dbReference type="RefSeq" id="WP_233454160.1">
    <property type="nucleotide sequence ID" value="NZ_BJMH01000025.1"/>
</dbReference>
<dbReference type="SUPFAM" id="SSF46689">
    <property type="entry name" value="Homeodomain-like"/>
    <property type="match status" value="2"/>
</dbReference>
<reference evidence="10 11" key="1">
    <citation type="submission" date="2019-06" db="EMBL/GenBank/DDBJ databases">
        <title>Whole genome shotgun sequence of Brevibacillus parabrevis NBRC 12334.</title>
        <authorList>
            <person name="Hosoyama A."/>
            <person name="Uohara A."/>
            <person name="Ohji S."/>
            <person name="Ichikawa N."/>
        </authorList>
    </citation>
    <scope>NUCLEOTIDE SEQUENCE [LARGE SCALE GENOMIC DNA]</scope>
    <source>
        <strain evidence="10 11">NBRC 12334</strain>
    </source>
</reference>
<proteinExistence type="inferred from homology"/>
<name>A0A4Y3PP50_BREPA</name>
<dbReference type="GO" id="GO:0030288">
    <property type="term" value="C:outer membrane-bounded periplasmic space"/>
    <property type="evidence" value="ECO:0007669"/>
    <property type="project" value="TreeGrafter"/>
</dbReference>
<evidence type="ECO:0000256" key="2">
    <source>
        <dbReference type="ARBA" id="ARBA00008814"/>
    </source>
</evidence>
<evidence type="ECO:0000256" key="7">
    <source>
        <dbReference type="ARBA" id="ARBA00023163"/>
    </source>
</evidence>
<dbReference type="GO" id="GO:0003700">
    <property type="term" value="F:DNA-binding transcription factor activity"/>
    <property type="evidence" value="ECO:0007669"/>
    <property type="project" value="InterPro"/>
</dbReference>
<dbReference type="SUPFAM" id="SSF53807">
    <property type="entry name" value="Helical backbone' metal receptor"/>
    <property type="match status" value="1"/>
</dbReference>
<keyword evidence="4" id="KW-0732">Signal</keyword>
<dbReference type="Pfam" id="PF12833">
    <property type="entry name" value="HTH_18"/>
    <property type="match status" value="1"/>
</dbReference>
<evidence type="ECO:0000256" key="6">
    <source>
        <dbReference type="ARBA" id="ARBA00023125"/>
    </source>
</evidence>
<dbReference type="GO" id="GO:0043565">
    <property type="term" value="F:sequence-specific DNA binding"/>
    <property type="evidence" value="ECO:0007669"/>
    <property type="project" value="InterPro"/>
</dbReference>
<dbReference type="Pfam" id="PF01497">
    <property type="entry name" value="Peripla_BP_2"/>
    <property type="match status" value="1"/>
</dbReference>
<dbReference type="Proteomes" id="UP000316882">
    <property type="component" value="Unassembled WGS sequence"/>
</dbReference>
<protein>
    <recommendedName>
        <fullName evidence="12">Transcriptional regulator</fullName>
    </recommendedName>
</protein>
<evidence type="ECO:0000313" key="11">
    <source>
        <dbReference type="Proteomes" id="UP000316882"/>
    </source>
</evidence>
<sequence length="488" mass="56333">MFVTTDGSGVLQIDQTSYRLGGESCWITEPGQHVRICTAERDLEYYRLTFRMVPLQPQGEEELWFRTGEMVCTPFSKLVEGIEEIYAVREETDRLVRYSSHVRFETVLSDLFQQNATGGPMQDPLRAVERSIEYVKQHYQEALTVEQLAHEAAVPRWRYTQLFKELTGQIPLDYINGLRINRAKQLLLLTADRVHEIAQNVGFNSEYYFNRRFKQMVGLAPGKYRNVHRDDLRVVSLFMEDYLCSLGITPIVQWAHSYWGKQDYLGLQDVPTFDVLKDEVHALSNSNPDVIMLRSCTGWESAHYEQCAKIARTCMVRELGSDWRSTMRILGDWLNRRDAADKAIEHYEKKAAAARSKLSSSMKGQTVAFLRVSADMISVEKSYSAPVMFDDLGMQPHPLVRSLSVQEARAGVSWEWLSALDADHIFYAFDKWHGEGTDAEKLQVHHPVWQSLRAVRDKRAYEVDFMTWMNHGIIANQKKIEHILHVLA</sequence>
<dbReference type="GO" id="GO:1901678">
    <property type="term" value="P:iron coordination entity transport"/>
    <property type="evidence" value="ECO:0007669"/>
    <property type="project" value="UniProtKB-ARBA"/>
</dbReference>
<accession>A0A4Y3PP50</accession>
<dbReference type="InterPro" id="IPR009057">
    <property type="entry name" value="Homeodomain-like_sf"/>
</dbReference>
<evidence type="ECO:0000256" key="4">
    <source>
        <dbReference type="ARBA" id="ARBA00022729"/>
    </source>
</evidence>
<evidence type="ECO:0000256" key="1">
    <source>
        <dbReference type="ARBA" id="ARBA00004196"/>
    </source>
</evidence>
<feature type="domain" description="HTH araC/xylS-type" evidence="8">
    <location>
        <begin position="129"/>
        <end position="227"/>
    </location>
</feature>
<dbReference type="PANTHER" id="PTHR30532:SF1">
    <property type="entry name" value="IRON(3+)-HYDROXAMATE-BINDING PROTEIN FHUD"/>
    <property type="match status" value="1"/>
</dbReference>
<dbReference type="InterPro" id="IPR051313">
    <property type="entry name" value="Bact_iron-sidero_bind"/>
</dbReference>
<dbReference type="PANTHER" id="PTHR30532">
    <property type="entry name" value="IRON III DICITRATE-BINDING PERIPLASMIC PROTEIN"/>
    <property type="match status" value="1"/>
</dbReference>
<dbReference type="Gene3D" id="1.10.10.60">
    <property type="entry name" value="Homeodomain-like"/>
    <property type="match status" value="2"/>
</dbReference>
<keyword evidence="11" id="KW-1185">Reference proteome</keyword>
<keyword evidence="3" id="KW-0813">Transport</keyword>
<dbReference type="InterPro" id="IPR018060">
    <property type="entry name" value="HTH_AraC"/>
</dbReference>
<evidence type="ECO:0000259" key="9">
    <source>
        <dbReference type="PROSITE" id="PS50983"/>
    </source>
</evidence>
<dbReference type="AlphaFoldDB" id="A0A4Y3PP50"/>
<gene>
    <name evidence="10" type="ORF">BPA01_42450</name>
</gene>
<dbReference type="PROSITE" id="PS50983">
    <property type="entry name" value="FE_B12_PBP"/>
    <property type="match status" value="1"/>
</dbReference>
<keyword evidence="5" id="KW-0805">Transcription regulation</keyword>
<feature type="domain" description="Fe/B12 periplasmic-binding" evidence="9">
    <location>
        <begin position="231"/>
        <end position="488"/>
    </location>
</feature>
<organism evidence="10 11">
    <name type="scientific">Brevibacillus parabrevis</name>
    <dbReference type="NCBI Taxonomy" id="54914"/>
    <lineage>
        <taxon>Bacteria</taxon>
        <taxon>Bacillati</taxon>
        <taxon>Bacillota</taxon>
        <taxon>Bacilli</taxon>
        <taxon>Bacillales</taxon>
        <taxon>Paenibacillaceae</taxon>
        <taxon>Brevibacillus</taxon>
    </lineage>
</organism>
<evidence type="ECO:0000313" key="10">
    <source>
        <dbReference type="EMBL" id="GEB34665.1"/>
    </source>
</evidence>
<dbReference type="PROSITE" id="PS00041">
    <property type="entry name" value="HTH_ARAC_FAMILY_1"/>
    <property type="match status" value="1"/>
</dbReference>
<evidence type="ECO:0008006" key="12">
    <source>
        <dbReference type="Google" id="ProtNLM"/>
    </source>
</evidence>
<comment type="subcellular location">
    <subcellularLocation>
        <location evidence="1">Cell envelope</location>
    </subcellularLocation>
</comment>
<keyword evidence="6" id="KW-0238">DNA-binding</keyword>
<dbReference type="InterPro" id="IPR020449">
    <property type="entry name" value="Tscrpt_reg_AraC-type_HTH"/>
</dbReference>
<evidence type="ECO:0000256" key="3">
    <source>
        <dbReference type="ARBA" id="ARBA00022448"/>
    </source>
</evidence>
<keyword evidence="7" id="KW-0804">Transcription</keyword>
<dbReference type="PRINTS" id="PR00032">
    <property type="entry name" value="HTHARAC"/>
</dbReference>
<comment type="caution">
    <text evidence="10">The sequence shown here is derived from an EMBL/GenBank/DDBJ whole genome shotgun (WGS) entry which is preliminary data.</text>
</comment>